<protein>
    <recommendedName>
        <fullName evidence="3">Ubiquitin-like protease family profile domain-containing protein</fullName>
    </recommendedName>
</protein>
<name>A0AAD1R2V8_PELCU</name>
<evidence type="ECO:0000313" key="2">
    <source>
        <dbReference type="Proteomes" id="UP001295444"/>
    </source>
</evidence>
<dbReference type="EMBL" id="OW240912">
    <property type="protein sequence ID" value="CAH2221432.1"/>
    <property type="molecule type" value="Genomic_DNA"/>
</dbReference>
<dbReference type="SUPFAM" id="SSF54001">
    <property type="entry name" value="Cysteine proteinases"/>
    <property type="match status" value="1"/>
</dbReference>
<accession>A0AAD1R2V8</accession>
<dbReference type="Gene3D" id="3.40.395.10">
    <property type="entry name" value="Adenoviral Proteinase, Chain A"/>
    <property type="match status" value="2"/>
</dbReference>
<dbReference type="Proteomes" id="UP001295444">
    <property type="component" value="Chromosome 01"/>
</dbReference>
<keyword evidence="2" id="KW-1185">Reference proteome</keyword>
<sequence>MEKINETTKENIEKSQEKQKTTCEKKVLKKNKNVVYSVGDEVLLYNMRKRGRKGGRIEPGFSGPYIIKDLCGKVVKLENSCGVTLKKKISIDHIKPYRRSEENKAHSQKGDVELPKEIITCVPSIPPRTSVICFAAPEKESSASLIVMQSIEDRGSSYVKSLWEAEDDGSVEAVVGPYKLYVSSFRTLHGNNWLVDEVIDAYIHHLILKHQEPVRQFDPVLSSVLFYGAIENLGKVVIMSKKVVVLMDPMANENCYVSKVQHNLHIFLRMYKPDEQPDQWKTWIMYHNNQQDSTSCGVLILMFAKEFLRTRTISEVKTSPEYIRDARMEIACALLQYKGQLSHNA</sequence>
<evidence type="ECO:0008006" key="3">
    <source>
        <dbReference type="Google" id="ProtNLM"/>
    </source>
</evidence>
<gene>
    <name evidence="1" type="ORF">PECUL_23A027510</name>
</gene>
<dbReference type="AlphaFoldDB" id="A0AAD1R2V8"/>
<proteinExistence type="predicted"/>
<dbReference type="InterPro" id="IPR038765">
    <property type="entry name" value="Papain-like_cys_pep_sf"/>
</dbReference>
<evidence type="ECO:0000313" key="1">
    <source>
        <dbReference type="EMBL" id="CAH2221432.1"/>
    </source>
</evidence>
<organism evidence="1 2">
    <name type="scientific">Pelobates cultripes</name>
    <name type="common">Western spadefoot toad</name>
    <dbReference type="NCBI Taxonomy" id="61616"/>
    <lineage>
        <taxon>Eukaryota</taxon>
        <taxon>Metazoa</taxon>
        <taxon>Chordata</taxon>
        <taxon>Craniata</taxon>
        <taxon>Vertebrata</taxon>
        <taxon>Euteleostomi</taxon>
        <taxon>Amphibia</taxon>
        <taxon>Batrachia</taxon>
        <taxon>Anura</taxon>
        <taxon>Pelobatoidea</taxon>
        <taxon>Pelobatidae</taxon>
        <taxon>Pelobates</taxon>
    </lineage>
</organism>
<reference evidence="1" key="1">
    <citation type="submission" date="2022-03" db="EMBL/GenBank/DDBJ databases">
        <authorList>
            <person name="Alioto T."/>
            <person name="Alioto T."/>
            <person name="Gomez Garrido J."/>
        </authorList>
    </citation>
    <scope>NUCLEOTIDE SEQUENCE</scope>
</reference>